<keyword evidence="1" id="KW-0378">Hydrolase</keyword>
<dbReference type="EC" id="3.4.21.53" evidence="1"/>
<dbReference type="InterPro" id="IPR014721">
    <property type="entry name" value="Ribsml_uS5_D2-typ_fold_subgr"/>
</dbReference>
<keyword evidence="5" id="KW-1185">Reference proteome</keyword>
<dbReference type="InterPro" id="IPR020568">
    <property type="entry name" value="Ribosomal_Su5_D2-typ_SF"/>
</dbReference>
<feature type="active site" evidence="1">
    <location>
        <position position="232"/>
    </location>
</feature>
<organism evidence="4 5">
    <name type="scientific">Exiguobacterium alkaliphilum</name>
    <dbReference type="NCBI Taxonomy" id="1428684"/>
    <lineage>
        <taxon>Bacteria</taxon>
        <taxon>Bacillati</taxon>
        <taxon>Bacillota</taxon>
        <taxon>Bacilli</taxon>
        <taxon>Bacillales</taxon>
        <taxon>Bacillales Family XII. Incertae Sedis</taxon>
        <taxon>Exiguobacterium</taxon>
    </lineage>
</organism>
<dbReference type="InterPro" id="IPR001478">
    <property type="entry name" value="PDZ"/>
</dbReference>
<dbReference type="PANTHER" id="PTHR10046">
    <property type="entry name" value="ATP DEPENDENT LON PROTEASE FAMILY MEMBER"/>
    <property type="match status" value="1"/>
</dbReference>
<comment type="similarity">
    <text evidence="1">Belongs to the peptidase S16 family.</text>
</comment>
<keyword evidence="2" id="KW-0812">Transmembrane</keyword>
<feature type="domain" description="Lon proteolytic" evidence="3">
    <location>
        <begin position="226"/>
        <end position="329"/>
    </location>
</feature>
<proteinExistence type="inferred from homology"/>
<dbReference type="Pfam" id="PF05362">
    <property type="entry name" value="Lon_C"/>
    <property type="match status" value="1"/>
</dbReference>
<dbReference type="InterPro" id="IPR036034">
    <property type="entry name" value="PDZ_sf"/>
</dbReference>
<dbReference type="SUPFAM" id="SSF54211">
    <property type="entry name" value="Ribosomal protein S5 domain 2-like"/>
    <property type="match status" value="1"/>
</dbReference>
<keyword evidence="2" id="KW-0472">Membrane</keyword>
<feature type="transmembrane region" description="Helical" evidence="2">
    <location>
        <begin position="7"/>
        <end position="26"/>
    </location>
</feature>
<evidence type="ECO:0000256" key="2">
    <source>
        <dbReference type="SAM" id="Phobius"/>
    </source>
</evidence>
<dbReference type="Gene3D" id="2.30.42.10">
    <property type="match status" value="1"/>
</dbReference>
<dbReference type="InterPro" id="IPR008269">
    <property type="entry name" value="Lon_proteolytic"/>
</dbReference>
<dbReference type="SUPFAM" id="SSF50156">
    <property type="entry name" value="PDZ domain-like"/>
    <property type="match status" value="1"/>
</dbReference>
<dbReference type="RefSeq" id="WP_034815016.1">
    <property type="nucleotide sequence ID" value="NZ_JANIEK010000006.1"/>
</dbReference>
<dbReference type="Gene3D" id="3.30.230.10">
    <property type="match status" value="1"/>
</dbReference>
<dbReference type="SMART" id="SM00228">
    <property type="entry name" value="PDZ"/>
    <property type="match status" value="1"/>
</dbReference>
<reference evidence="4 5" key="1">
    <citation type="submission" date="2022-07" db="EMBL/GenBank/DDBJ databases">
        <title>Genomic and pangenome structural analysis of the polyextremophile Exiguobacterium.</title>
        <authorList>
            <person name="Shen L."/>
        </authorList>
    </citation>
    <scope>NUCLEOTIDE SEQUENCE [LARGE SCALE GENOMIC DNA]</scope>
    <source>
        <strain evidence="4 5">12_1</strain>
    </source>
</reference>
<dbReference type="InterPro" id="IPR027065">
    <property type="entry name" value="Lon_Prtase"/>
</dbReference>
<evidence type="ECO:0000313" key="4">
    <source>
        <dbReference type="EMBL" id="MCT4794503.1"/>
    </source>
</evidence>
<keyword evidence="1" id="KW-0645">Protease</keyword>
<dbReference type="EMBL" id="JANIEK010000006">
    <property type="protein sequence ID" value="MCT4794503.1"/>
    <property type="molecule type" value="Genomic_DNA"/>
</dbReference>
<dbReference type="Proteomes" id="UP001206821">
    <property type="component" value="Unassembled WGS sequence"/>
</dbReference>
<accession>A0ABT2KVT2</accession>
<evidence type="ECO:0000313" key="5">
    <source>
        <dbReference type="Proteomes" id="UP001206821"/>
    </source>
</evidence>
<protein>
    <recommendedName>
        <fullName evidence="1">endopeptidase La</fullName>
        <ecNumber evidence="1">3.4.21.53</ecNumber>
    </recommendedName>
</protein>
<keyword evidence="2" id="KW-1133">Transmembrane helix</keyword>
<comment type="catalytic activity">
    <reaction evidence="1">
        <text>Hydrolysis of proteins in presence of ATP.</text>
        <dbReference type="EC" id="3.4.21.53"/>
    </reaction>
</comment>
<dbReference type="Pfam" id="PF13180">
    <property type="entry name" value="PDZ_2"/>
    <property type="match status" value="1"/>
</dbReference>
<dbReference type="NCBIfam" id="NF041438">
    <property type="entry name" value="SepM_fam_S16"/>
    <property type="match status" value="1"/>
</dbReference>
<evidence type="ECO:0000259" key="3">
    <source>
        <dbReference type="PROSITE" id="PS51786"/>
    </source>
</evidence>
<gene>
    <name evidence="4" type="ORF">NQG31_03045</name>
</gene>
<keyword evidence="1" id="KW-0720">Serine protease</keyword>
<dbReference type="PROSITE" id="PS51786">
    <property type="entry name" value="LON_PROTEOLYTIC"/>
    <property type="match status" value="1"/>
</dbReference>
<name>A0ABT2KVT2_9BACL</name>
<feature type="active site" evidence="1">
    <location>
        <position position="277"/>
    </location>
</feature>
<sequence>MKSLKIGFGLLVAVLMFLFVPLPYYITYPGEATSIERFMTVEDGEKEPGELMMVTISQRRATPLWLVGSWFTPFTEASPSSRYLYDGEGEQDYERRQQLLMASSQQAAIQYAYALAEADVDVDFNGMYVSAPITGSLASNVLKPGDVITAIDGRAFMSRLDFLDQVATFEAGDEVTLTIERDGRERVVTTLVQPLDRSGDRVGIGIYEPLPVQDVVTDPSVAFELTNVGGPSAGLMFTLEIYDQLTPGDLANGERIAGTGTVDEEGNVGPIGGAWQKIVAADRAGATVFFVPDGPNYEEARSSLDRLESDIEVVPVKTVEEAIRYLESMN</sequence>
<evidence type="ECO:0000256" key="1">
    <source>
        <dbReference type="PROSITE-ProRule" id="PRU01122"/>
    </source>
</evidence>
<comment type="caution">
    <text evidence="4">The sequence shown here is derived from an EMBL/GenBank/DDBJ whole genome shotgun (WGS) entry which is preliminary data.</text>
</comment>